<dbReference type="Proteomes" id="UP000036406">
    <property type="component" value="Chromosome"/>
</dbReference>
<evidence type="ECO:0000256" key="2">
    <source>
        <dbReference type="ARBA" id="ARBA00004746"/>
    </source>
</evidence>
<dbReference type="GO" id="GO:0008757">
    <property type="term" value="F:S-adenosylmethionine-dependent methyltransferase activity"/>
    <property type="evidence" value="ECO:0007669"/>
    <property type="project" value="InterPro"/>
</dbReference>
<evidence type="ECO:0000256" key="4">
    <source>
        <dbReference type="ARBA" id="ARBA00022603"/>
    </source>
</evidence>
<comment type="function">
    <text evidence="8">Converts the free carboxyl group of a malonyl-thioester to its methyl ester by transfer of a methyl group from S-adenosyl-L-methionine (SAM). It allows to synthesize pimeloyl-ACP via the fatty acid synthetic pathway.</text>
</comment>
<dbReference type="EC" id="2.1.1.197" evidence="3 8"/>
<comment type="catalytic activity">
    <reaction evidence="1 8">
        <text>malonyl-[ACP] + S-adenosyl-L-methionine = malonyl-[ACP] methyl ester + S-adenosyl-L-homocysteine</text>
        <dbReference type="Rhea" id="RHEA:17105"/>
        <dbReference type="Rhea" id="RHEA-COMP:9623"/>
        <dbReference type="Rhea" id="RHEA-COMP:9954"/>
        <dbReference type="ChEBI" id="CHEBI:57856"/>
        <dbReference type="ChEBI" id="CHEBI:59789"/>
        <dbReference type="ChEBI" id="CHEBI:78449"/>
        <dbReference type="ChEBI" id="CHEBI:78845"/>
        <dbReference type="EC" id="2.1.1.197"/>
    </reaction>
</comment>
<dbReference type="PATRIC" id="fig|330734.3.peg.2709"/>
<proteinExistence type="inferred from homology"/>
<organism evidence="10 11">
    <name type="scientific">Marinobacter psychrophilus</name>
    <dbReference type="NCBI Taxonomy" id="330734"/>
    <lineage>
        <taxon>Bacteria</taxon>
        <taxon>Pseudomonadati</taxon>
        <taxon>Pseudomonadota</taxon>
        <taxon>Gammaproteobacteria</taxon>
        <taxon>Pseudomonadales</taxon>
        <taxon>Marinobacteraceae</taxon>
        <taxon>Marinobacter</taxon>
    </lineage>
</organism>
<dbReference type="STRING" id="330734.ABA45_12940"/>
<evidence type="ECO:0000313" key="10">
    <source>
        <dbReference type="EMBL" id="AKO53205.1"/>
    </source>
</evidence>
<dbReference type="GO" id="GO:0009102">
    <property type="term" value="P:biotin biosynthetic process"/>
    <property type="evidence" value="ECO:0007669"/>
    <property type="project" value="UniProtKB-UniRule"/>
</dbReference>
<evidence type="ECO:0000256" key="5">
    <source>
        <dbReference type="ARBA" id="ARBA00022679"/>
    </source>
</evidence>
<dbReference type="NCBIfam" id="TIGR02072">
    <property type="entry name" value="BioC"/>
    <property type="match status" value="1"/>
</dbReference>
<dbReference type="RefSeq" id="WP_048386719.1">
    <property type="nucleotide sequence ID" value="NZ_CP011494.1"/>
</dbReference>
<evidence type="ECO:0000313" key="11">
    <source>
        <dbReference type="Proteomes" id="UP000036406"/>
    </source>
</evidence>
<dbReference type="InterPro" id="IPR013216">
    <property type="entry name" value="Methyltransf_11"/>
</dbReference>
<dbReference type="Gene3D" id="3.40.50.150">
    <property type="entry name" value="Vaccinia Virus protein VP39"/>
    <property type="match status" value="1"/>
</dbReference>
<reference evidence="10 11" key="1">
    <citation type="submission" date="2015-05" db="EMBL/GenBank/DDBJ databases">
        <title>Complete genome of Marinobacter psychrophilus strain 20041T isolated from sea-ice of the Canadian Basin.</title>
        <authorList>
            <person name="Song L."/>
            <person name="Ren L."/>
            <person name="Yu Y."/>
            <person name="Wang X."/>
        </authorList>
    </citation>
    <scope>NUCLEOTIDE SEQUENCE [LARGE SCALE GENOMIC DNA]</scope>
    <source>
        <strain evidence="10 11">20041</strain>
    </source>
</reference>
<dbReference type="GO" id="GO:0102130">
    <property type="term" value="F:malonyl-CoA methyltransferase activity"/>
    <property type="evidence" value="ECO:0007669"/>
    <property type="project" value="UniProtKB-EC"/>
</dbReference>
<protein>
    <recommendedName>
        <fullName evidence="3 8">Malonyl-[acyl-carrier protein] O-methyltransferase</fullName>
        <shortName evidence="8">Malonyl-ACP O-methyltransferase</shortName>
        <ecNumber evidence="3 8">2.1.1.197</ecNumber>
    </recommendedName>
    <alternativeName>
        <fullName evidence="8">Biotin synthesis protein BioC</fullName>
    </alternativeName>
</protein>
<keyword evidence="11" id="KW-1185">Reference proteome</keyword>
<evidence type="ECO:0000256" key="3">
    <source>
        <dbReference type="ARBA" id="ARBA00012327"/>
    </source>
</evidence>
<dbReference type="SUPFAM" id="SSF53335">
    <property type="entry name" value="S-adenosyl-L-methionine-dependent methyltransferases"/>
    <property type="match status" value="1"/>
</dbReference>
<keyword evidence="6 8" id="KW-0949">S-adenosyl-L-methionine</keyword>
<gene>
    <name evidence="8" type="primary">bioC</name>
    <name evidence="10" type="ORF">ABA45_12940</name>
</gene>
<accession>A0A0H4I642</accession>
<dbReference type="UniPathway" id="UPA00078"/>
<dbReference type="GO" id="GO:0010340">
    <property type="term" value="F:carboxyl-O-methyltransferase activity"/>
    <property type="evidence" value="ECO:0007669"/>
    <property type="project" value="UniProtKB-UniRule"/>
</dbReference>
<name>A0A0H4I642_9GAMM</name>
<evidence type="ECO:0000259" key="9">
    <source>
        <dbReference type="Pfam" id="PF08241"/>
    </source>
</evidence>
<comment type="similarity">
    <text evidence="8">Belongs to the methyltransferase superfamily.</text>
</comment>
<dbReference type="Pfam" id="PF08241">
    <property type="entry name" value="Methyltransf_11"/>
    <property type="match status" value="1"/>
</dbReference>
<sequence>MFATKKAVASDFGGASASYEGAARLQRKMGDAMLETIAQPVPQDATVVDLGCGTGWFTRQLAQRFGAHTVGVDLAPGMLAFAKAQSKALSKAPSNALRPETIQWLEADAERLPLAGQSVDLIYSNLMIQWCHNPQGVLRECQRVLRPGGQLWVSTLLLGTLQELQQAWTLADPHQQHVNGFISAADFAATTAEILPAAQWRSQMITLDYPTPMALMNELRQLGAGYKDIQRRKTATSPGRLKQMCQNYPQQPDGSIVASYHAGWLEWRKPLLTPLTCD</sequence>
<dbReference type="AlphaFoldDB" id="A0A0H4I642"/>
<dbReference type="KEGG" id="mpq:ABA45_12940"/>
<comment type="pathway">
    <text evidence="2 8">Cofactor biosynthesis; biotin biosynthesis.</text>
</comment>
<dbReference type="HAMAP" id="MF_00835">
    <property type="entry name" value="BioC"/>
    <property type="match status" value="1"/>
</dbReference>
<dbReference type="PANTHER" id="PTHR43591">
    <property type="entry name" value="METHYLTRANSFERASE"/>
    <property type="match status" value="1"/>
</dbReference>
<keyword evidence="4 8" id="KW-0489">Methyltransferase</keyword>
<dbReference type="EMBL" id="CP011494">
    <property type="protein sequence ID" value="AKO53205.1"/>
    <property type="molecule type" value="Genomic_DNA"/>
</dbReference>
<dbReference type="CDD" id="cd02440">
    <property type="entry name" value="AdoMet_MTases"/>
    <property type="match status" value="1"/>
</dbReference>
<evidence type="ECO:0000256" key="7">
    <source>
        <dbReference type="ARBA" id="ARBA00022756"/>
    </source>
</evidence>
<dbReference type="InterPro" id="IPR011814">
    <property type="entry name" value="BioC"/>
</dbReference>
<evidence type="ECO:0000256" key="1">
    <source>
        <dbReference type="ARBA" id="ARBA00000852"/>
    </source>
</evidence>
<feature type="domain" description="Methyltransferase type 11" evidence="9">
    <location>
        <begin position="48"/>
        <end position="152"/>
    </location>
</feature>
<dbReference type="GO" id="GO:0032259">
    <property type="term" value="P:methylation"/>
    <property type="evidence" value="ECO:0007669"/>
    <property type="project" value="UniProtKB-KW"/>
</dbReference>
<keyword evidence="5 8" id="KW-0808">Transferase</keyword>
<dbReference type="InterPro" id="IPR029063">
    <property type="entry name" value="SAM-dependent_MTases_sf"/>
</dbReference>
<evidence type="ECO:0000256" key="8">
    <source>
        <dbReference type="HAMAP-Rule" id="MF_00835"/>
    </source>
</evidence>
<keyword evidence="7 8" id="KW-0093">Biotin biosynthesis</keyword>
<evidence type="ECO:0000256" key="6">
    <source>
        <dbReference type="ARBA" id="ARBA00022691"/>
    </source>
</evidence>